<evidence type="ECO:0000313" key="3">
    <source>
        <dbReference type="Proteomes" id="UP000419743"/>
    </source>
</evidence>
<evidence type="ECO:0000313" key="2">
    <source>
        <dbReference type="EMBL" id="VZO35193.1"/>
    </source>
</evidence>
<evidence type="ECO:0008006" key="4">
    <source>
        <dbReference type="Google" id="ProtNLM"/>
    </source>
</evidence>
<sequence length="463" mass="45826">MHSTSAAGSSGRRVLAGLGALAVALSAGIAIAAPAQAAVTEVDDVTLRWAMSEEAGGGAYFGGCNFLVAGAAGNAGSSRVWTEADGFYQTEVGNVAIEKPTADGGWAQPTWATKCQNASGAAVGTGAGSTTGNQVVLSAGTGTVDTEAGTAEISWDGDYTVVFYGGLTYWTVSDPTLTVAADGSGTLTGTGSGWGASMEDPTLWEELTPAVIELATFTGLSVDADGFTATPEYLGVEVDPGEGVSPQVRTGANWGSFPQSYVTFQYATGQSSYWYSSGGAADPKKLAAPVAVAWTVDEGEPGESGDGDVPIEVIVPEPSEPEPGVFSWTIQGSGAVNLGTATANASGFAANGNLHSIAIEDTREGGQQFSISGVAGAFSSGSNTFAGGALGWTPALTGELAGVQPGAPVAAGNPGLGTTQTLVSASAGHALGTVTVDAQLALLAPANTPAGAYTSTLTLTALG</sequence>
<accession>A0A7M4DE79</accession>
<feature type="signal peptide" evidence="1">
    <location>
        <begin position="1"/>
        <end position="32"/>
    </location>
</feature>
<dbReference type="Proteomes" id="UP000419743">
    <property type="component" value="Unassembled WGS sequence"/>
</dbReference>
<keyword evidence="1" id="KW-0732">Signal</keyword>
<dbReference type="EMBL" id="CACRYJ010000006">
    <property type="protein sequence ID" value="VZO35193.1"/>
    <property type="molecule type" value="Genomic_DNA"/>
</dbReference>
<dbReference type="AlphaFoldDB" id="A0A7M4DE79"/>
<comment type="caution">
    <text evidence="2">The sequence shown here is derived from an EMBL/GenBank/DDBJ whole genome shotgun (WGS) entry which is preliminary data.</text>
</comment>
<proteinExistence type="predicted"/>
<keyword evidence="3" id="KW-1185">Reference proteome</keyword>
<name>A0A7M4DE79_9MICO</name>
<organism evidence="2 3">
    <name type="scientific">Occultella aeris</name>
    <dbReference type="NCBI Taxonomy" id="2761496"/>
    <lineage>
        <taxon>Bacteria</taxon>
        <taxon>Bacillati</taxon>
        <taxon>Actinomycetota</taxon>
        <taxon>Actinomycetes</taxon>
        <taxon>Micrococcales</taxon>
        <taxon>Ruaniaceae</taxon>
        <taxon>Occultella</taxon>
    </lineage>
</organism>
<gene>
    <name evidence="2" type="ORF">HALOF300_00419</name>
</gene>
<feature type="chain" id="PRO_5029907691" description="Htaa domain-containing protein" evidence="1">
    <location>
        <begin position="33"/>
        <end position="463"/>
    </location>
</feature>
<reference evidence="2 3" key="1">
    <citation type="submission" date="2019-11" db="EMBL/GenBank/DDBJ databases">
        <authorList>
            <person name="Criscuolo A."/>
        </authorList>
    </citation>
    <scope>NUCLEOTIDE SEQUENCE [LARGE SCALE GENOMIC DNA]</scope>
    <source>
        <strain evidence="2">CIP111667</strain>
    </source>
</reference>
<dbReference type="PROSITE" id="PS51318">
    <property type="entry name" value="TAT"/>
    <property type="match status" value="1"/>
</dbReference>
<dbReference type="InterPro" id="IPR006311">
    <property type="entry name" value="TAT_signal"/>
</dbReference>
<protein>
    <recommendedName>
        <fullName evidence="4">Htaa domain-containing protein</fullName>
    </recommendedName>
</protein>
<dbReference type="RefSeq" id="WP_156738981.1">
    <property type="nucleotide sequence ID" value="NZ_CACRYJ010000006.1"/>
</dbReference>
<evidence type="ECO:0000256" key="1">
    <source>
        <dbReference type="SAM" id="SignalP"/>
    </source>
</evidence>